<dbReference type="PANTHER" id="PTHR46422">
    <property type="entry name" value="SERINE/THREONINE-PROTEIN PHOSPHATASE BSL3"/>
    <property type="match status" value="1"/>
</dbReference>
<sequence length="826" mass="94559">MESVNFGGDNPQPRFGHTICVIAPNKIALFGGAVGDTGRYTITGDVYIGDIIQKKWKRIEASGNIPTNRAAHQALAIELNQMIIFGGAVGGGGLADDNLYVFELRDDTGTWVTVPVIGTTPGRRYGHTMVLIKPFLIVFGGNTGQEPVNDVWSFNLEKSPYSWQKLECSSEQPNVRVYHSAALCSTGSANGMMVAFGGRTNDQSALNDTWGLRRHRDGRWDWVRAPYRSQTEQPAQRYQHSTLFLGTLMLVIGGRSNNVGETLPFEIYDTETSDWYKFQAIQRFRHSSWLIEQFLYLHGGFDSDQPNIPTEGILKLDLNKRFAQTPQLLKQLNTIKADQSFSQSFNPKPSSSLAQTQDQFKKTNQQASAQQQKNQNSYQQVRVSSATNKNIRLANQALVAMTYGPEEDITNQVKKVPIDKLQDEHKKLGPGFQDPNSQNKSQFLDQLCQPFMQNLLIPKDYQQIPPNSNLLTGIKKDMIIKLCDEVQRILEKEPNLLRLRRPIKIYGNLNGQYLDLMRFFDHFKAPYDNLYNGDIDSQDYLFLGDYVDRGSRSLEIILLLFTLKIKYSDQIHLLRGHHEDPKVNKIFGFADECFTKFSEDIMDPNSVYQRINRVFQYMPLAAVIEDKILCIHGGIGQTMRTIDEIELIQKPLEIVHDPKTYQQKIALELLWSDPCLQDEELENQPNPERDIFQNKQMFRFGTNRINKFLQENSLNMIIRSHEPTMEGFERQNNNVITIFSCPDYGGNQPQCKGSILTISKRGDIIPKVILPAAPNQEQRWMDLEEPIQRKKGFAKYLVIDNEEAQLRRRPYTPLRQKRPSSQKQFK</sequence>
<dbReference type="EMBL" id="CAJJDN010000021">
    <property type="protein sequence ID" value="CAD8066333.1"/>
    <property type="molecule type" value="Genomic_DNA"/>
</dbReference>
<name>A0A8S1LLV4_9CILI</name>
<dbReference type="SMART" id="SM00156">
    <property type="entry name" value="PP2Ac"/>
    <property type="match status" value="1"/>
</dbReference>
<dbReference type="GO" id="GO:0016787">
    <property type="term" value="F:hydrolase activity"/>
    <property type="evidence" value="ECO:0007669"/>
    <property type="project" value="InterPro"/>
</dbReference>
<dbReference type="PANTHER" id="PTHR46422:SF4">
    <property type="entry name" value="SERINE_THREONINE-PROTEIN PHOSPHATASE BSL3"/>
    <property type="match status" value="1"/>
</dbReference>
<feature type="domain" description="Serine/threonine specific protein phosphatases" evidence="2">
    <location>
        <begin position="474"/>
        <end position="773"/>
    </location>
</feature>
<gene>
    <name evidence="3" type="ORF">PSON_ATCC_30995.1.T0210281</name>
</gene>
<feature type="region of interest" description="Disordered" evidence="1">
    <location>
        <begin position="341"/>
        <end position="379"/>
    </location>
</feature>
<feature type="compositionally biased region" description="Polar residues" evidence="1">
    <location>
        <begin position="341"/>
        <end position="358"/>
    </location>
</feature>
<accession>A0A8S1LLV4</accession>
<evidence type="ECO:0000313" key="3">
    <source>
        <dbReference type="EMBL" id="CAD8066333.1"/>
    </source>
</evidence>
<evidence type="ECO:0000313" key="4">
    <source>
        <dbReference type="Proteomes" id="UP000692954"/>
    </source>
</evidence>
<reference evidence="3" key="1">
    <citation type="submission" date="2021-01" db="EMBL/GenBank/DDBJ databases">
        <authorList>
            <consortium name="Genoscope - CEA"/>
            <person name="William W."/>
        </authorList>
    </citation>
    <scope>NUCLEOTIDE SEQUENCE</scope>
</reference>
<dbReference type="FunFam" id="3.60.21.10:FF:000161">
    <property type="entry name" value="Serine/threonine-protein phosphatase"/>
    <property type="match status" value="1"/>
</dbReference>
<dbReference type="InterPro" id="IPR004843">
    <property type="entry name" value="Calcineurin-like_PHP"/>
</dbReference>
<comment type="caution">
    <text evidence="3">The sequence shown here is derived from an EMBL/GenBank/DDBJ whole genome shotgun (WGS) entry which is preliminary data.</text>
</comment>
<dbReference type="InterPro" id="IPR006186">
    <property type="entry name" value="Ser/Thr-sp_prot-phosphatase"/>
</dbReference>
<dbReference type="FunFam" id="2.120.10.80:FF:000205">
    <property type="entry name" value="Uncharacterized protein"/>
    <property type="match status" value="1"/>
</dbReference>
<dbReference type="AlphaFoldDB" id="A0A8S1LLV4"/>
<protein>
    <recommendedName>
        <fullName evidence="2">Serine/threonine specific protein phosphatases domain-containing protein</fullName>
    </recommendedName>
</protein>
<organism evidence="3 4">
    <name type="scientific">Paramecium sonneborni</name>
    <dbReference type="NCBI Taxonomy" id="65129"/>
    <lineage>
        <taxon>Eukaryota</taxon>
        <taxon>Sar</taxon>
        <taxon>Alveolata</taxon>
        <taxon>Ciliophora</taxon>
        <taxon>Intramacronucleata</taxon>
        <taxon>Oligohymenophorea</taxon>
        <taxon>Peniculida</taxon>
        <taxon>Parameciidae</taxon>
        <taxon>Paramecium</taxon>
    </lineage>
</organism>
<dbReference type="OrthoDB" id="309289at2759"/>
<proteinExistence type="predicted"/>
<dbReference type="Pfam" id="PF00149">
    <property type="entry name" value="Metallophos"/>
    <property type="match status" value="1"/>
</dbReference>
<evidence type="ECO:0000256" key="1">
    <source>
        <dbReference type="SAM" id="MobiDB-lite"/>
    </source>
</evidence>
<dbReference type="Pfam" id="PF24681">
    <property type="entry name" value="Kelch_KLHDC2_KLHL20_DRC7"/>
    <property type="match status" value="1"/>
</dbReference>
<keyword evidence="4" id="KW-1185">Reference proteome</keyword>
<feature type="compositionally biased region" description="Low complexity" evidence="1">
    <location>
        <begin position="362"/>
        <end position="379"/>
    </location>
</feature>
<dbReference type="Proteomes" id="UP000692954">
    <property type="component" value="Unassembled WGS sequence"/>
</dbReference>
<evidence type="ECO:0000259" key="2">
    <source>
        <dbReference type="SMART" id="SM00156"/>
    </source>
</evidence>